<dbReference type="CDD" id="cd00130">
    <property type="entry name" value="PAS"/>
    <property type="match status" value="1"/>
</dbReference>
<evidence type="ECO:0000313" key="8">
    <source>
        <dbReference type="Proteomes" id="UP000053030"/>
    </source>
</evidence>
<comment type="caution">
    <text evidence="7">The sequence shown here is derived from an EMBL/GenBank/DDBJ whole genome shotgun (WGS) entry which is preliminary data.</text>
</comment>
<keyword evidence="1" id="KW-0812">Transmembrane</keyword>
<dbReference type="InterPro" id="IPR000700">
    <property type="entry name" value="PAS-assoc_C"/>
</dbReference>
<dbReference type="NCBIfam" id="TIGR00229">
    <property type="entry name" value="sensory_box"/>
    <property type="match status" value="1"/>
</dbReference>
<dbReference type="PANTHER" id="PTHR44757">
    <property type="entry name" value="DIGUANYLATE CYCLASE DGCP"/>
    <property type="match status" value="1"/>
</dbReference>
<feature type="chain" id="PRO_5032523067" evidence="2">
    <location>
        <begin position="20"/>
        <end position="852"/>
    </location>
</feature>
<evidence type="ECO:0000256" key="2">
    <source>
        <dbReference type="SAM" id="SignalP"/>
    </source>
</evidence>
<dbReference type="SUPFAM" id="SSF55073">
    <property type="entry name" value="Nucleotide cyclase"/>
    <property type="match status" value="1"/>
</dbReference>
<dbReference type="InterPro" id="IPR029787">
    <property type="entry name" value="Nucleotide_cyclase"/>
</dbReference>
<protein>
    <submittedName>
        <fullName evidence="7">Signal protein</fullName>
    </submittedName>
</protein>
<dbReference type="CDD" id="cd01948">
    <property type="entry name" value="EAL"/>
    <property type="match status" value="1"/>
</dbReference>
<proteinExistence type="predicted"/>
<dbReference type="Pfam" id="PF00563">
    <property type="entry name" value="EAL"/>
    <property type="match status" value="1"/>
</dbReference>
<gene>
    <name evidence="7" type="ORF">AFK76_04720</name>
</gene>
<keyword evidence="1" id="KW-1133">Transmembrane helix</keyword>
<evidence type="ECO:0000259" key="4">
    <source>
        <dbReference type="PROSITE" id="PS50113"/>
    </source>
</evidence>
<dbReference type="InterPro" id="IPR043128">
    <property type="entry name" value="Rev_trsase/Diguanyl_cyclase"/>
</dbReference>
<dbReference type="Pfam" id="PF08448">
    <property type="entry name" value="PAS_4"/>
    <property type="match status" value="1"/>
</dbReference>
<sequence>MRNFIPFVLLLLLVMPATAQDVVLKVGVYHNPPKIMFDEDGDLSGIHADLLTVIAERHGWQLIPVECDWDECLRQLESGDIDIMPDVAKTTARNEWMSFHSEHALLNWSQIYADEKEGITSVLDLDNKKVAVLRGSVQQEYLSDIIASFELSTELLPVNSFTEGFEAVNNQEADAVATNQFFGNQQVATRKIEMTPIMFLPNKLYFAMRQGKGSAVLDIIDRDIRQLKANNQSDYYQIIKNWSSKQQPLRIPTYFWWLLGLLVLALCIGLLFNYELRKKVREKTSELKENKQRLDIILSSVDAYIFIKNTELRYEYVNQRVIDLFGMDAADIIGKDDYDLFDKMTADELVELDKKVLSTRERSAQAEVNYLPGDKTPHHYWSVKVPLYNAKDELVGICGISTDVSEYKQMKEELDSLAYFDPLTGLGNRRFMLDRLRQGLKRYAKEQSDGALILLDIDHFKQLNDRRGHGIGDELLIQFGQRLEQELRQQDDAGRLNSDEFMVFLQQPRNGNYVMVEELRERLTTLLNKLTAPYVLDGEEEQVSVSMGVVLLSDAASEKEILQAVDLALTQAKEASGPHLQFFNAGLQRRFAHQQALLSALRKAITEEALQVYYQPQYERMSGSNQITCMGYEALVRWHDDELGWVSPGEFIPLAESEGLMRSVHKLVVKKVLADTPTLQTLNPEKPVRVAINVSASQFKHSKFVDDMNQQMKVAGVSGSAIELEITESLLIDDIEQTAKTMHELKESGITFALDDFGTGYASLGYLKELPLNRLKIDQSFVQDLTQDRNDTAIVQTILALGRSLEMEVIAEGIETEEQLVTLEKLGCSQFQGFYFSLPEPLDALTNAKETT</sequence>
<feature type="domain" description="GGDEF" evidence="6">
    <location>
        <begin position="448"/>
        <end position="585"/>
    </location>
</feature>
<keyword evidence="1" id="KW-0472">Membrane</keyword>
<dbReference type="InterPro" id="IPR000014">
    <property type="entry name" value="PAS"/>
</dbReference>
<dbReference type="OrthoDB" id="9816034at2"/>
<feature type="domain" description="PAS" evidence="3">
    <location>
        <begin position="290"/>
        <end position="360"/>
    </location>
</feature>
<dbReference type="InterPro" id="IPR013656">
    <property type="entry name" value="PAS_4"/>
</dbReference>
<keyword evidence="8" id="KW-1185">Reference proteome</keyword>
<dbReference type="SMART" id="SM00052">
    <property type="entry name" value="EAL"/>
    <property type="match status" value="1"/>
</dbReference>
<dbReference type="Gene3D" id="3.30.70.270">
    <property type="match status" value="1"/>
</dbReference>
<dbReference type="InterPro" id="IPR035965">
    <property type="entry name" value="PAS-like_dom_sf"/>
</dbReference>
<dbReference type="EMBL" id="LHSG01000003">
    <property type="protein sequence ID" value="KPD24299.1"/>
    <property type="molecule type" value="Genomic_DNA"/>
</dbReference>
<keyword evidence="2" id="KW-0732">Signal</keyword>
<dbReference type="InterPro" id="IPR001638">
    <property type="entry name" value="Solute-binding_3/MltF_N"/>
</dbReference>
<dbReference type="PROSITE" id="PS50887">
    <property type="entry name" value="GGDEF"/>
    <property type="match status" value="1"/>
</dbReference>
<dbReference type="SMART" id="SM00267">
    <property type="entry name" value="GGDEF"/>
    <property type="match status" value="1"/>
</dbReference>
<evidence type="ECO:0000259" key="3">
    <source>
        <dbReference type="PROSITE" id="PS50112"/>
    </source>
</evidence>
<dbReference type="PROSITE" id="PS50883">
    <property type="entry name" value="EAL"/>
    <property type="match status" value="1"/>
</dbReference>
<feature type="signal peptide" evidence="2">
    <location>
        <begin position="1"/>
        <end position="19"/>
    </location>
</feature>
<dbReference type="AlphaFoldDB" id="A0A837NJJ7"/>
<name>A0A837NJJ7_9GAMM</name>
<dbReference type="Gene3D" id="3.20.20.450">
    <property type="entry name" value="EAL domain"/>
    <property type="match status" value="1"/>
</dbReference>
<evidence type="ECO:0000259" key="6">
    <source>
        <dbReference type="PROSITE" id="PS50887"/>
    </source>
</evidence>
<dbReference type="SMART" id="SM00091">
    <property type="entry name" value="PAS"/>
    <property type="match status" value="1"/>
</dbReference>
<dbReference type="SUPFAM" id="SSF141868">
    <property type="entry name" value="EAL domain-like"/>
    <property type="match status" value="1"/>
</dbReference>
<dbReference type="InterPro" id="IPR001633">
    <property type="entry name" value="EAL_dom"/>
</dbReference>
<feature type="domain" description="EAL" evidence="5">
    <location>
        <begin position="594"/>
        <end position="852"/>
    </location>
</feature>
<dbReference type="PROSITE" id="PS50113">
    <property type="entry name" value="PAC"/>
    <property type="match status" value="1"/>
</dbReference>
<dbReference type="SUPFAM" id="SSF53850">
    <property type="entry name" value="Periplasmic binding protein-like II"/>
    <property type="match status" value="1"/>
</dbReference>
<dbReference type="Pfam" id="PF00497">
    <property type="entry name" value="SBP_bac_3"/>
    <property type="match status" value="1"/>
</dbReference>
<dbReference type="SMART" id="SM00062">
    <property type="entry name" value="PBPb"/>
    <property type="match status" value="1"/>
</dbReference>
<dbReference type="NCBIfam" id="TIGR00254">
    <property type="entry name" value="GGDEF"/>
    <property type="match status" value="1"/>
</dbReference>
<dbReference type="CDD" id="cd01949">
    <property type="entry name" value="GGDEF"/>
    <property type="match status" value="1"/>
</dbReference>
<dbReference type="Gene3D" id="3.30.450.20">
    <property type="entry name" value="PAS domain"/>
    <property type="match status" value="1"/>
</dbReference>
<dbReference type="PANTHER" id="PTHR44757:SF2">
    <property type="entry name" value="BIOFILM ARCHITECTURE MAINTENANCE PROTEIN MBAA"/>
    <property type="match status" value="1"/>
</dbReference>
<dbReference type="InterPro" id="IPR000160">
    <property type="entry name" value="GGDEF_dom"/>
</dbReference>
<organism evidence="7 8">
    <name type="scientific">Idiomarina zobellii</name>
    <dbReference type="NCBI Taxonomy" id="86103"/>
    <lineage>
        <taxon>Bacteria</taxon>
        <taxon>Pseudomonadati</taxon>
        <taxon>Pseudomonadota</taxon>
        <taxon>Gammaproteobacteria</taxon>
        <taxon>Alteromonadales</taxon>
        <taxon>Idiomarinaceae</taxon>
        <taxon>Idiomarina</taxon>
    </lineage>
</organism>
<reference evidence="7 8" key="1">
    <citation type="submission" date="2015-08" db="EMBL/GenBank/DDBJ databases">
        <title>Genome sequencing and assembly of the deep-sea bacterium Idiomarina zobellii.</title>
        <authorList>
            <person name="Mithoefer S.D."/>
            <person name="Rheaume B.A."/>
            <person name="MacLea K.S."/>
        </authorList>
    </citation>
    <scope>NUCLEOTIDE SEQUENCE [LARGE SCALE GENOMIC DNA]</scope>
    <source>
        <strain evidence="7 8">KMM 231</strain>
    </source>
</reference>
<evidence type="ECO:0000256" key="1">
    <source>
        <dbReference type="SAM" id="Phobius"/>
    </source>
</evidence>
<dbReference type="Proteomes" id="UP000053030">
    <property type="component" value="Unassembled WGS sequence"/>
</dbReference>
<accession>A0A837NJJ7</accession>
<dbReference type="InterPro" id="IPR052155">
    <property type="entry name" value="Biofilm_reg_signaling"/>
</dbReference>
<feature type="transmembrane region" description="Helical" evidence="1">
    <location>
        <begin position="254"/>
        <end position="274"/>
    </location>
</feature>
<dbReference type="SUPFAM" id="SSF55785">
    <property type="entry name" value="PYP-like sensor domain (PAS domain)"/>
    <property type="match status" value="1"/>
</dbReference>
<dbReference type="InterPro" id="IPR035919">
    <property type="entry name" value="EAL_sf"/>
</dbReference>
<feature type="domain" description="PAC" evidence="4">
    <location>
        <begin position="364"/>
        <end position="416"/>
    </location>
</feature>
<evidence type="ECO:0000313" key="7">
    <source>
        <dbReference type="EMBL" id="KPD24299.1"/>
    </source>
</evidence>
<dbReference type="Pfam" id="PF00990">
    <property type="entry name" value="GGDEF"/>
    <property type="match status" value="1"/>
</dbReference>
<dbReference type="PROSITE" id="PS50112">
    <property type="entry name" value="PAS"/>
    <property type="match status" value="1"/>
</dbReference>
<dbReference type="Gene3D" id="3.40.190.10">
    <property type="entry name" value="Periplasmic binding protein-like II"/>
    <property type="match status" value="2"/>
</dbReference>
<evidence type="ECO:0000259" key="5">
    <source>
        <dbReference type="PROSITE" id="PS50883"/>
    </source>
</evidence>